<keyword evidence="6 7" id="KW-0472">Membrane</keyword>
<dbReference type="PANTHER" id="PTHR16433">
    <property type="entry name" value="DOLICHOL-PHOSPHATE MANNOSYLTRANSFERASE SUBUNIT 3"/>
    <property type="match status" value="1"/>
</dbReference>
<evidence type="ECO:0000313" key="8">
    <source>
        <dbReference type="EMBL" id="KAL1211941.1"/>
    </source>
</evidence>
<name>A0ABD1B0L4_CARAN</name>
<evidence type="ECO:0000256" key="6">
    <source>
        <dbReference type="ARBA" id="ARBA00023136"/>
    </source>
</evidence>
<dbReference type="AlphaFoldDB" id="A0ABD1B0L4"/>
<evidence type="ECO:0000256" key="1">
    <source>
        <dbReference type="ARBA" id="ARBA00004477"/>
    </source>
</evidence>
<evidence type="ECO:0000313" key="9">
    <source>
        <dbReference type="Proteomes" id="UP001558713"/>
    </source>
</evidence>
<sequence>MFFVVRRMKHVVKIMSLVVAVSSIWIVLLQAAIIPRSYTLLLPIYFVVSLGCYGLLMIGIGLMQFPTCPEESVLLQHDIAEAKDYLSGNGIEVVSD</sequence>
<keyword evidence="4 7" id="KW-0256">Endoplasmic reticulum</keyword>
<dbReference type="EMBL" id="JBANAX010000379">
    <property type="protein sequence ID" value="KAL1211941.1"/>
    <property type="molecule type" value="Genomic_DNA"/>
</dbReference>
<evidence type="ECO:0000256" key="5">
    <source>
        <dbReference type="ARBA" id="ARBA00022989"/>
    </source>
</evidence>
<organism evidence="8 9">
    <name type="scientific">Cardamine amara subsp. amara</name>
    <dbReference type="NCBI Taxonomy" id="228776"/>
    <lineage>
        <taxon>Eukaryota</taxon>
        <taxon>Viridiplantae</taxon>
        <taxon>Streptophyta</taxon>
        <taxon>Embryophyta</taxon>
        <taxon>Tracheophyta</taxon>
        <taxon>Spermatophyta</taxon>
        <taxon>Magnoliopsida</taxon>
        <taxon>eudicotyledons</taxon>
        <taxon>Gunneridae</taxon>
        <taxon>Pentapetalae</taxon>
        <taxon>rosids</taxon>
        <taxon>malvids</taxon>
        <taxon>Brassicales</taxon>
        <taxon>Brassicaceae</taxon>
        <taxon>Cardamineae</taxon>
        <taxon>Cardamine</taxon>
    </lineage>
</organism>
<proteinExistence type="inferred from homology"/>
<accession>A0ABD1B0L4</accession>
<dbReference type="Proteomes" id="UP001558713">
    <property type="component" value="Unassembled WGS sequence"/>
</dbReference>
<comment type="similarity">
    <text evidence="2 7">Belongs to the DPM3 family.</text>
</comment>
<reference evidence="8 9" key="1">
    <citation type="submission" date="2024-04" db="EMBL/GenBank/DDBJ databases">
        <title>Genome assembly C_amara_ONT_v2.</title>
        <authorList>
            <person name="Yant L."/>
            <person name="Moore C."/>
            <person name="Slenker M."/>
        </authorList>
    </citation>
    <scope>NUCLEOTIDE SEQUENCE [LARGE SCALE GENOMIC DNA]</scope>
    <source>
        <tissue evidence="8">Leaf</tissue>
    </source>
</reference>
<keyword evidence="9" id="KW-1185">Reference proteome</keyword>
<keyword evidence="3 7" id="KW-0812">Transmembrane</keyword>
<evidence type="ECO:0000256" key="3">
    <source>
        <dbReference type="ARBA" id="ARBA00022692"/>
    </source>
</evidence>
<keyword evidence="5 7" id="KW-1133">Transmembrane helix</keyword>
<dbReference type="Pfam" id="PF08285">
    <property type="entry name" value="DPM3"/>
    <property type="match status" value="1"/>
</dbReference>
<evidence type="ECO:0000256" key="2">
    <source>
        <dbReference type="ARBA" id="ARBA00010430"/>
    </source>
</evidence>
<dbReference type="PANTHER" id="PTHR16433:SF0">
    <property type="entry name" value="DOLICHOL-PHOSPHATE MANNOSYLTRANSFERASE SUBUNIT 3"/>
    <property type="match status" value="1"/>
</dbReference>
<protein>
    <recommendedName>
        <fullName evidence="7">Dolichol-phosphate mannosyltransferase subunit 3</fullName>
    </recommendedName>
</protein>
<comment type="caution">
    <text evidence="8">The sequence shown here is derived from an EMBL/GenBank/DDBJ whole genome shotgun (WGS) entry which is preliminary data.</text>
</comment>
<comment type="subunit">
    <text evidence="7">Component of the dolichol-phosphate mannose (DPM) synthase complex.</text>
</comment>
<feature type="transmembrane region" description="Helical" evidence="7">
    <location>
        <begin position="12"/>
        <end position="34"/>
    </location>
</feature>
<gene>
    <name evidence="8" type="ORF">V5N11_023917</name>
</gene>
<feature type="transmembrane region" description="Helical" evidence="7">
    <location>
        <begin position="40"/>
        <end position="62"/>
    </location>
</feature>
<evidence type="ECO:0000256" key="7">
    <source>
        <dbReference type="RuleBase" id="RU365085"/>
    </source>
</evidence>
<dbReference type="InterPro" id="IPR013174">
    <property type="entry name" value="DPM3"/>
</dbReference>
<comment type="function">
    <text evidence="7">Stabilizer subunit of the dolichol-phosphate mannose (DPM) synthase complex; tethers catalytic subunit to the ER.</text>
</comment>
<comment type="subcellular location">
    <subcellularLocation>
        <location evidence="1 7">Endoplasmic reticulum membrane</location>
        <topology evidence="1 7">Multi-pass membrane protein</topology>
    </subcellularLocation>
</comment>
<evidence type="ECO:0000256" key="4">
    <source>
        <dbReference type="ARBA" id="ARBA00022824"/>
    </source>
</evidence>
<comment type="pathway">
    <text evidence="7">Protein modification; protein glycosylation.</text>
</comment>
<dbReference type="GO" id="GO:0005789">
    <property type="term" value="C:endoplasmic reticulum membrane"/>
    <property type="evidence" value="ECO:0007669"/>
    <property type="project" value="UniProtKB-SubCell"/>
</dbReference>